<reference evidence="2 3" key="1">
    <citation type="submission" date="2020-07" db="EMBL/GenBank/DDBJ databases">
        <authorList>
            <person name="Li M."/>
        </authorList>
    </citation>
    <scope>NUCLEOTIDE SEQUENCE [LARGE SCALE GENOMIC DNA]</scope>
    <source>
        <strain evidence="2 3">DSM 23284</strain>
    </source>
</reference>
<dbReference type="InterPro" id="IPR016181">
    <property type="entry name" value="Acyl_CoA_acyltransferase"/>
</dbReference>
<proteinExistence type="predicted"/>
<name>A0A838XVL6_9HYPH</name>
<gene>
    <name evidence="2" type="ORF">H1W37_13405</name>
</gene>
<accession>A0A838XVL6</accession>
<reference evidence="2 3" key="2">
    <citation type="submission" date="2020-08" db="EMBL/GenBank/DDBJ databases">
        <title>Stappia taiwanensis sp. nov., isolated from a coastal thermal spring.</title>
        <authorList>
            <person name="Kampfer P."/>
        </authorList>
    </citation>
    <scope>NUCLEOTIDE SEQUENCE [LARGE SCALE GENOMIC DNA]</scope>
    <source>
        <strain evidence="2 3">DSM 23284</strain>
    </source>
</reference>
<sequence length="173" mass="19378">MVDRPAVVALRLPVQADISGFTEIRSDADIQHSLLAYPDGGTSTDVQSWLDRKREDIDCVLLTVANSRDAMVGYVQFAQIHRRGRHAHFGIAISRKCWRHGYGRAAVAAALGHARSELGLCKVMLEVRADNVAACRIYENAGFRTVGTMQRHYYDGLRWHDVNLMEALLEKTV</sequence>
<protein>
    <submittedName>
        <fullName evidence="2">GNAT family N-acetyltransferase</fullName>
    </submittedName>
</protein>
<dbReference type="PANTHER" id="PTHR43415:SF3">
    <property type="entry name" value="GNAT-FAMILY ACETYLTRANSFERASE"/>
    <property type="match status" value="1"/>
</dbReference>
<dbReference type="Proteomes" id="UP000559404">
    <property type="component" value="Unassembled WGS sequence"/>
</dbReference>
<evidence type="ECO:0000313" key="2">
    <source>
        <dbReference type="EMBL" id="MBA4612658.1"/>
    </source>
</evidence>
<organism evidence="2 3">
    <name type="scientific">Stappia taiwanensis</name>
    <dbReference type="NCBI Taxonomy" id="992267"/>
    <lineage>
        <taxon>Bacteria</taxon>
        <taxon>Pseudomonadati</taxon>
        <taxon>Pseudomonadota</taxon>
        <taxon>Alphaproteobacteria</taxon>
        <taxon>Hyphomicrobiales</taxon>
        <taxon>Stappiaceae</taxon>
        <taxon>Stappia</taxon>
    </lineage>
</organism>
<dbReference type="Gene3D" id="3.40.630.30">
    <property type="match status" value="1"/>
</dbReference>
<dbReference type="PROSITE" id="PS51186">
    <property type="entry name" value="GNAT"/>
    <property type="match status" value="1"/>
</dbReference>
<dbReference type="SUPFAM" id="SSF55729">
    <property type="entry name" value="Acyl-CoA N-acyltransferases (Nat)"/>
    <property type="match status" value="1"/>
</dbReference>
<keyword evidence="2" id="KW-0808">Transferase</keyword>
<keyword evidence="3" id="KW-1185">Reference proteome</keyword>
<evidence type="ECO:0000259" key="1">
    <source>
        <dbReference type="PROSITE" id="PS51186"/>
    </source>
</evidence>
<dbReference type="AlphaFoldDB" id="A0A838XVL6"/>
<dbReference type="InterPro" id="IPR000182">
    <property type="entry name" value="GNAT_dom"/>
</dbReference>
<dbReference type="RefSeq" id="WP_181760845.1">
    <property type="nucleotide sequence ID" value="NZ_BMCR01000003.1"/>
</dbReference>
<evidence type="ECO:0000313" key="3">
    <source>
        <dbReference type="Proteomes" id="UP000559404"/>
    </source>
</evidence>
<feature type="domain" description="N-acetyltransferase" evidence="1">
    <location>
        <begin position="8"/>
        <end position="170"/>
    </location>
</feature>
<dbReference type="Pfam" id="PF13302">
    <property type="entry name" value="Acetyltransf_3"/>
    <property type="match status" value="1"/>
</dbReference>
<dbReference type="PANTHER" id="PTHR43415">
    <property type="entry name" value="SPERMIDINE N(1)-ACETYLTRANSFERASE"/>
    <property type="match status" value="1"/>
</dbReference>
<comment type="caution">
    <text evidence="2">The sequence shown here is derived from an EMBL/GenBank/DDBJ whole genome shotgun (WGS) entry which is preliminary data.</text>
</comment>
<dbReference type="GO" id="GO:0016747">
    <property type="term" value="F:acyltransferase activity, transferring groups other than amino-acyl groups"/>
    <property type="evidence" value="ECO:0007669"/>
    <property type="project" value="InterPro"/>
</dbReference>
<dbReference type="EMBL" id="JACEON010000012">
    <property type="protein sequence ID" value="MBA4612658.1"/>
    <property type="molecule type" value="Genomic_DNA"/>
</dbReference>